<dbReference type="PANTHER" id="PTHR43029">
    <property type="entry name" value="AMMONIUM TRANSPORTER MEP2"/>
    <property type="match status" value="1"/>
</dbReference>
<evidence type="ECO:0000256" key="3">
    <source>
        <dbReference type="ARBA" id="ARBA00011233"/>
    </source>
</evidence>
<keyword evidence="7 12" id="KW-1133">Transmembrane helix</keyword>
<comment type="similarity">
    <text evidence="2 12">Belongs to the ammonia transporter channel (TC 1.A.11.2) family.</text>
</comment>
<dbReference type="InterPro" id="IPR029020">
    <property type="entry name" value="Ammonium/urea_transptr"/>
</dbReference>
<protein>
    <recommendedName>
        <fullName evidence="10 12">Ammonium transporter</fullName>
    </recommendedName>
</protein>
<evidence type="ECO:0000313" key="14">
    <source>
        <dbReference type="EMBL" id="KMO68381.1"/>
    </source>
</evidence>
<feature type="domain" description="Ammonium transporter AmtB-like" evidence="13">
    <location>
        <begin position="16"/>
        <end position="441"/>
    </location>
</feature>
<evidence type="ECO:0000256" key="12">
    <source>
        <dbReference type="RuleBase" id="RU362002"/>
    </source>
</evidence>
<reference evidence="14 15" key="1">
    <citation type="journal article" date="2015" name="Genome Biol. Evol.">
        <title>Characterization of Three Mycobacterium spp. with Potential Use in Bioremediation by Genome Sequencing and Comparative Genomics.</title>
        <authorList>
            <person name="Das S."/>
            <person name="Pettersson B.M."/>
            <person name="Behra P.R."/>
            <person name="Ramesh M."/>
            <person name="Dasgupta S."/>
            <person name="Bhattacharya A."/>
            <person name="Kirsebom L.A."/>
        </authorList>
    </citation>
    <scope>NUCLEOTIDE SEQUENCE [LARGE SCALE GENOMIC DNA]</scope>
    <source>
        <strain evidence="14 15">DSM 44075</strain>
    </source>
</reference>
<evidence type="ECO:0000256" key="8">
    <source>
        <dbReference type="ARBA" id="ARBA00023136"/>
    </source>
</evidence>
<dbReference type="GO" id="GO:0008519">
    <property type="term" value="F:ammonium channel activity"/>
    <property type="evidence" value="ECO:0007669"/>
    <property type="project" value="InterPro"/>
</dbReference>
<gene>
    <name evidence="14" type="primary">amt_2</name>
    <name evidence="14" type="ORF">MOBUDSM44075_05383</name>
</gene>
<keyword evidence="6 12" id="KW-0812">Transmembrane</keyword>
<dbReference type="GO" id="GO:0005886">
    <property type="term" value="C:plasma membrane"/>
    <property type="evidence" value="ECO:0007669"/>
    <property type="project" value="UniProtKB-SubCell"/>
</dbReference>
<keyword evidence="4 12" id="KW-0813">Transport</keyword>
<organism evidence="14 15">
    <name type="scientific">Mycolicibacterium obuense</name>
    <dbReference type="NCBI Taxonomy" id="1807"/>
    <lineage>
        <taxon>Bacteria</taxon>
        <taxon>Bacillati</taxon>
        <taxon>Actinomycetota</taxon>
        <taxon>Actinomycetes</taxon>
        <taxon>Mycobacteriales</taxon>
        <taxon>Mycobacteriaceae</taxon>
        <taxon>Mycolicibacterium</taxon>
    </lineage>
</organism>
<comment type="function">
    <text evidence="11">Involved in the uptake of ammonium/ammonia (NH(4)(+)/NH(3)).</text>
</comment>
<evidence type="ECO:0000259" key="13">
    <source>
        <dbReference type="Pfam" id="PF00909"/>
    </source>
</evidence>
<evidence type="ECO:0000256" key="10">
    <source>
        <dbReference type="ARBA" id="ARBA00050025"/>
    </source>
</evidence>
<dbReference type="InterPro" id="IPR018047">
    <property type="entry name" value="Ammonium_transpt_CS"/>
</dbReference>
<evidence type="ECO:0000256" key="9">
    <source>
        <dbReference type="ARBA" id="ARBA00023177"/>
    </source>
</evidence>
<evidence type="ECO:0000256" key="2">
    <source>
        <dbReference type="ARBA" id="ARBA00005887"/>
    </source>
</evidence>
<dbReference type="PATRIC" id="fig|1807.14.peg.5426"/>
<comment type="subunit">
    <text evidence="3">Homotrimer.</text>
</comment>
<dbReference type="PROSITE" id="PS01219">
    <property type="entry name" value="AMMONIUM_TRANSP"/>
    <property type="match status" value="1"/>
</dbReference>
<evidence type="ECO:0000256" key="11">
    <source>
        <dbReference type="ARBA" id="ARBA00054862"/>
    </source>
</evidence>
<dbReference type="AlphaFoldDB" id="A0A0J6Y5P0"/>
<dbReference type="SUPFAM" id="SSF111352">
    <property type="entry name" value="Ammonium transporter"/>
    <property type="match status" value="1"/>
</dbReference>
<keyword evidence="8 12" id="KW-0472">Membrane</keyword>
<feature type="transmembrane region" description="Helical" evidence="12">
    <location>
        <begin position="16"/>
        <end position="36"/>
    </location>
</feature>
<dbReference type="EMBL" id="JYNU01000058">
    <property type="protein sequence ID" value="KMO68381.1"/>
    <property type="molecule type" value="Genomic_DNA"/>
</dbReference>
<feature type="transmembrane region" description="Helical" evidence="12">
    <location>
        <begin position="198"/>
        <end position="220"/>
    </location>
</feature>
<feature type="transmembrane region" description="Helical" evidence="12">
    <location>
        <begin position="296"/>
        <end position="312"/>
    </location>
</feature>
<comment type="caution">
    <text evidence="14">The sequence shown here is derived from an EMBL/GenBank/DDBJ whole genome shotgun (WGS) entry which is preliminary data.</text>
</comment>
<feature type="transmembrane region" description="Helical" evidence="12">
    <location>
        <begin position="125"/>
        <end position="148"/>
    </location>
</feature>
<evidence type="ECO:0000256" key="4">
    <source>
        <dbReference type="ARBA" id="ARBA00022448"/>
    </source>
</evidence>
<proteinExistence type="inferred from homology"/>
<feature type="transmembrane region" description="Helical" evidence="12">
    <location>
        <begin position="318"/>
        <end position="338"/>
    </location>
</feature>
<evidence type="ECO:0000256" key="6">
    <source>
        <dbReference type="ARBA" id="ARBA00022692"/>
    </source>
</evidence>
<dbReference type="Proteomes" id="UP000036313">
    <property type="component" value="Unassembled WGS sequence"/>
</dbReference>
<dbReference type="NCBIfam" id="TIGR00836">
    <property type="entry name" value="amt"/>
    <property type="match status" value="1"/>
</dbReference>
<feature type="transmembrane region" description="Helical" evidence="12">
    <location>
        <begin position="232"/>
        <end position="252"/>
    </location>
</feature>
<feature type="transmembrane region" description="Helical" evidence="12">
    <location>
        <begin position="264"/>
        <end position="284"/>
    </location>
</feature>
<feature type="transmembrane region" description="Helical" evidence="12">
    <location>
        <begin position="390"/>
        <end position="414"/>
    </location>
</feature>
<accession>A0A0J6Y5P0</accession>
<evidence type="ECO:0000256" key="5">
    <source>
        <dbReference type="ARBA" id="ARBA00022475"/>
    </source>
</evidence>
<dbReference type="FunFam" id="1.10.3430.10:FF:000007">
    <property type="entry name" value="Ammonium transporter"/>
    <property type="match status" value="1"/>
</dbReference>
<dbReference type="InterPro" id="IPR024041">
    <property type="entry name" value="NH4_transpt_AmtB-like_dom"/>
</dbReference>
<evidence type="ECO:0000256" key="7">
    <source>
        <dbReference type="ARBA" id="ARBA00022989"/>
    </source>
</evidence>
<comment type="subcellular location">
    <subcellularLocation>
        <location evidence="1 12">Cell membrane</location>
        <topology evidence="1 12">Multi-pass membrane protein</topology>
    </subcellularLocation>
</comment>
<name>A0A0J6Y5P0_9MYCO</name>
<sequence>MDQFPTMGIPDTGDTAWMLASAALVLLMTPGLAFFYGGMVRAKSVLNMIMMSISAMGVVTVLWVLYGYSLAFGNDVGNLFGNPAQFFGLKGLIGGNAAAAVVADPAAGVEASDVVNIPLVGTLPATVFVAFQLMFAIITVALISGAVADRIKFGGWLLFTALWVTIVYFPVAHWVFSFDGVTAETGGWIANKLAAVDFAGGTAVHINAGTAGLVLAIILGKRRGWPGTPMRPHNLPFVMLGAGLLWFGWYGFNAGSATSSGGLAGSTFVTTTVATAAAMLAWLLTERIRDGKATSLGAASGIVAGLVAITPSCSSVNVVGALVIGAVAGALCALAVGLKYKLGYDDSLDVVGVHLVGGIVGTLLVGLVAAPETGAGVAGLFYGGGFDQLWRQAVGAGAVLLYSAIGTAILALIVKYTVGLRLNEEDESTGADESEHAETAYDFASVGGGSALGRHPGVEG</sequence>
<evidence type="ECO:0000313" key="15">
    <source>
        <dbReference type="Proteomes" id="UP000036313"/>
    </source>
</evidence>
<feature type="transmembrane region" description="Helical" evidence="12">
    <location>
        <begin position="350"/>
        <end position="370"/>
    </location>
</feature>
<feature type="transmembrane region" description="Helical" evidence="12">
    <location>
        <begin position="155"/>
        <end position="178"/>
    </location>
</feature>
<keyword evidence="9 12" id="KW-0924">Ammonia transport</keyword>
<dbReference type="Gene3D" id="1.10.3430.10">
    <property type="entry name" value="Ammonium transporter AmtB like domains"/>
    <property type="match status" value="1"/>
</dbReference>
<feature type="transmembrane region" description="Helical" evidence="12">
    <location>
        <begin position="48"/>
        <end position="68"/>
    </location>
</feature>
<dbReference type="InterPro" id="IPR001905">
    <property type="entry name" value="Ammonium_transpt"/>
</dbReference>
<keyword evidence="5" id="KW-1003">Cell membrane</keyword>
<dbReference type="PANTHER" id="PTHR43029:SF10">
    <property type="entry name" value="AMMONIUM TRANSPORTER MEP2"/>
    <property type="match status" value="1"/>
</dbReference>
<dbReference type="Pfam" id="PF00909">
    <property type="entry name" value="Ammonium_transp"/>
    <property type="match status" value="1"/>
</dbReference>
<evidence type="ECO:0000256" key="1">
    <source>
        <dbReference type="ARBA" id="ARBA00004651"/>
    </source>
</evidence>